<comment type="caution">
    <text evidence="3">The sequence shown here is derived from an EMBL/GenBank/DDBJ whole genome shotgun (WGS) entry which is preliminary data.</text>
</comment>
<dbReference type="AlphaFoldDB" id="A0ABD2YU53"/>
<evidence type="ECO:0000313" key="3">
    <source>
        <dbReference type="EMBL" id="KAL3509767.1"/>
    </source>
</evidence>
<feature type="coiled-coil region" evidence="1">
    <location>
        <begin position="17"/>
        <end position="44"/>
    </location>
</feature>
<accession>A0ABD2YU53</accession>
<protein>
    <submittedName>
        <fullName evidence="3">Uncharacterized protein</fullName>
    </submittedName>
</protein>
<sequence>MVNQNNGDPYVVLNPTIEALRKEKEATERVNEKLLDRIVEEKQRIQWYWNDWDKGLKGVNNHLTQNEGTLFAVLERIDAQAPAVEPNPEENSEDDPEENLRMI</sequence>
<evidence type="ECO:0000256" key="2">
    <source>
        <dbReference type="SAM" id="MobiDB-lite"/>
    </source>
</evidence>
<keyword evidence="1" id="KW-0175">Coiled coil</keyword>
<keyword evidence="4" id="KW-1185">Reference proteome</keyword>
<dbReference type="Proteomes" id="UP001630127">
    <property type="component" value="Unassembled WGS sequence"/>
</dbReference>
<feature type="compositionally biased region" description="Acidic residues" evidence="2">
    <location>
        <begin position="87"/>
        <end position="97"/>
    </location>
</feature>
<evidence type="ECO:0000313" key="4">
    <source>
        <dbReference type="Proteomes" id="UP001630127"/>
    </source>
</evidence>
<proteinExistence type="predicted"/>
<organism evidence="3 4">
    <name type="scientific">Cinchona calisaya</name>
    <dbReference type="NCBI Taxonomy" id="153742"/>
    <lineage>
        <taxon>Eukaryota</taxon>
        <taxon>Viridiplantae</taxon>
        <taxon>Streptophyta</taxon>
        <taxon>Embryophyta</taxon>
        <taxon>Tracheophyta</taxon>
        <taxon>Spermatophyta</taxon>
        <taxon>Magnoliopsida</taxon>
        <taxon>eudicotyledons</taxon>
        <taxon>Gunneridae</taxon>
        <taxon>Pentapetalae</taxon>
        <taxon>asterids</taxon>
        <taxon>lamiids</taxon>
        <taxon>Gentianales</taxon>
        <taxon>Rubiaceae</taxon>
        <taxon>Cinchonoideae</taxon>
        <taxon>Cinchoneae</taxon>
        <taxon>Cinchona</taxon>
    </lineage>
</organism>
<dbReference type="EMBL" id="JBJUIK010000012">
    <property type="protein sequence ID" value="KAL3509767.1"/>
    <property type="molecule type" value="Genomic_DNA"/>
</dbReference>
<gene>
    <name evidence="3" type="ORF">ACH5RR_029168</name>
</gene>
<feature type="region of interest" description="Disordered" evidence="2">
    <location>
        <begin position="80"/>
        <end position="103"/>
    </location>
</feature>
<name>A0ABD2YU53_9GENT</name>
<evidence type="ECO:0000256" key="1">
    <source>
        <dbReference type="SAM" id="Coils"/>
    </source>
</evidence>
<reference evidence="3 4" key="1">
    <citation type="submission" date="2024-11" db="EMBL/GenBank/DDBJ databases">
        <title>A near-complete genome assembly of Cinchona calisaya.</title>
        <authorList>
            <person name="Lian D.C."/>
            <person name="Zhao X.W."/>
            <person name="Wei L."/>
        </authorList>
    </citation>
    <scope>NUCLEOTIDE SEQUENCE [LARGE SCALE GENOMIC DNA]</scope>
    <source>
        <tissue evidence="3">Nenye</tissue>
    </source>
</reference>